<dbReference type="Gene3D" id="3.30.40.220">
    <property type="match status" value="1"/>
</dbReference>
<protein>
    <submittedName>
        <fullName evidence="1">Uncharacterized protein</fullName>
    </submittedName>
</protein>
<comment type="caution">
    <text evidence="1">The sequence shown here is derived from an EMBL/GenBank/DDBJ whole genome shotgun (WGS) entry which is preliminary data.</text>
</comment>
<proteinExistence type="predicted"/>
<organism evidence="1 2">
    <name type="scientific">Tribonema minus</name>
    <dbReference type="NCBI Taxonomy" id="303371"/>
    <lineage>
        <taxon>Eukaryota</taxon>
        <taxon>Sar</taxon>
        <taxon>Stramenopiles</taxon>
        <taxon>Ochrophyta</taxon>
        <taxon>PX clade</taxon>
        <taxon>Xanthophyceae</taxon>
        <taxon>Tribonematales</taxon>
        <taxon>Tribonemataceae</taxon>
        <taxon>Tribonema</taxon>
    </lineage>
</organism>
<evidence type="ECO:0000313" key="1">
    <source>
        <dbReference type="EMBL" id="KAG5183827.1"/>
    </source>
</evidence>
<evidence type="ECO:0000313" key="2">
    <source>
        <dbReference type="Proteomes" id="UP000664859"/>
    </source>
</evidence>
<dbReference type="AlphaFoldDB" id="A0A835YXZ2"/>
<accession>A0A835YXZ2</accession>
<name>A0A835YXZ2_9STRA</name>
<keyword evidence="2" id="KW-1185">Reference proteome</keyword>
<gene>
    <name evidence="1" type="ORF">JKP88DRAFT_181630</name>
</gene>
<dbReference type="EMBL" id="JAFCMP010000187">
    <property type="protein sequence ID" value="KAG5183827.1"/>
    <property type="molecule type" value="Genomic_DNA"/>
</dbReference>
<sequence length="354" mass="39896">MTCADTKQCSKYQNKKKLTCFSKQKKNKDGLNGYCRECDALKRRDCNSTRIVFISTLVASSKQRSTKRGTGQNELSVTIFADICRKQRDRCIYSGLPVNFAMMTHWQASIVRLDNNDDYLVNNSALCALEFNVRAGWTAAKAKYAATHTDSVDNATVEDNVCEALSKRTIRKPYCRMQRKEEGGVILTLCGICCKWKLQTDFYDSMGTTCKGCTSDKSKHYVSTWRGAFLRLVGNALHSCRTPTREARGLVCDITFKDIVNMYSEQSGCCMYSGVPLTKEGDWKVSLERKNVHVGYIRKNCCLIAMEFQGNDHTARSMLDSTGGGGWTRDKYLFFRANYDPANVHATVSSRDSC</sequence>
<dbReference type="OrthoDB" id="447489at2759"/>
<dbReference type="Proteomes" id="UP000664859">
    <property type="component" value="Unassembled WGS sequence"/>
</dbReference>
<reference evidence="1" key="1">
    <citation type="submission" date="2021-02" db="EMBL/GenBank/DDBJ databases">
        <title>First Annotated Genome of the Yellow-green Alga Tribonema minus.</title>
        <authorList>
            <person name="Mahan K.M."/>
        </authorList>
    </citation>
    <scope>NUCLEOTIDE SEQUENCE</scope>
    <source>
        <strain evidence="1">UTEX B ZZ1240</strain>
    </source>
</reference>